<evidence type="ECO:0000256" key="1">
    <source>
        <dbReference type="ARBA" id="ARBA00004651"/>
    </source>
</evidence>
<dbReference type="Proteomes" id="UP000436483">
    <property type="component" value="Unassembled WGS sequence"/>
</dbReference>
<feature type="transmembrane region" description="Helical" evidence="6">
    <location>
        <begin position="130"/>
        <end position="153"/>
    </location>
</feature>
<feature type="transmembrane region" description="Helical" evidence="6">
    <location>
        <begin position="280"/>
        <end position="302"/>
    </location>
</feature>
<keyword evidence="8" id="KW-1185">Reference proteome</keyword>
<evidence type="ECO:0000256" key="5">
    <source>
        <dbReference type="ARBA" id="ARBA00023136"/>
    </source>
</evidence>
<dbReference type="PANTHER" id="PTHR30213">
    <property type="entry name" value="INNER MEMBRANE PROTEIN YHJD"/>
    <property type="match status" value="1"/>
</dbReference>
<reference evidence="7 8" key="2">
    <citation type="submission" date="2020-01" db="EMBL/GenBank/DDBJ databases">
        <title>Microvirga sp. nov., an arsenate reduction bacterium isolated from Tibet hotspring sediments.</title>
        <authorList>
            <person name="Xian W.-D."/>
            <person name="Li W.-J."/>
        </authorList>
    </citation>
    <scope>NUCLEOTIDE SEQUENCE [LARGE SCALE GENOMIC DNA]</scope>
    <source>
        <strain evidence="7 8">KCTC 23863</strain>
    </source>
</reference>
<keyword evidence="2" id="KW-1003">Cell membrane</keyword>
<dbReference type="Pfam" id="PF03631">
    <property type="entry name" value="Virul_fac_BrkB"/>
    <property type="match status" value="1"/>
</dbReference>
<feature type="transmembrane region" description="Helical" evidence="6">
    <location>
        <begin position="246"/>
        <end position="268"/>
    </location>
</feature>
<dbReference type="InterPro" id="IPR017039">
    <property type="entry name" value="Virul_fac_BrkB"/>
</dbReference>
<feature type="transmembrane region" description="Helical" evidence="6">
    <location>
        <begin position="70"/>
        <end position="90"/>
    </location>
</feature>
<organism evidence="7 8">
    <name type="scientific">Microvirga makkahensis</name>
    <dbReference type="NCBI Taxonomy" id="1128670"/>
    <lineage>
        <taxon>Bacteria</taxon>
        <taxon>Pseudomonadati</taxon>
        <taxon>Pseudomonadota</taxon>
        <taxon>Alphaproteobacteria</taxon>
        <taxon>Hyphomicrobiales</taxon>
        <taxon>Methylobacteriaceae</taxon>
        <taxon>Microvirga</taxon>
    </lineage>
</organism>
<comment type="caution">
    <text evidence="7">The sequence shown here is derived from an EMBL/GenBank/DDBJ whole genome shotgun (WGS) entry which is preliminary data.</text>
</comment>
<evidence type="ECO:0000256" key="4">
    <source>
        <dbReference type="ARBA" id="ARBA00022989"/>
    </source>
</evidence>
<dbReference type="PANTHER" id="PTHR30213:SF0">
    <property type="entry name" value="UPF0761 MEMBRANE PROTEIN YIHY"/>
    <property type="match status" value="1"/>
</dbReference>
<evidence type="ECO:0000256" key="3">
    <source>
        <dbReference type="ARBA" id="ARBA00022692"/>
    </source>
</evidence>
<accession>A0A7X3MQH0</accession>
<dbReference type="NCBIfam" id="TIGR00765">
    <property type="entry name" value="yihY_not_rbn"/>
    <property type="match status" value="1"/>
</dbReference>
<feature type="transmembrane region" description="Helical" evidence="6">
    <location>
        <begin position="216"/>
        <end position="234"/>
    </location>
</feature>
<keyword evidence="4 6" id="KW-1133">Transmembrane helix</keyword>
<sequence>MAASPFRTDRARSCSRPGDGVCPARLSPNHLQQSGAPLLKRLRLYFELLVIAMNRFVLHDAWAIASHIALSVLTSFFPFLILVTALASVFGTGTLADEVAGLILEAWPQEIAGPIAGEVHSILTGRRSDVLTLGVVLTLYFASSGVESLRVGLNRAYNVRETRAWWLTRLESIAFVIGGAFVLMAMALLVVLGPFIWRGILRWVPALQPFDALVGFLRVGVATLIIVAGLMLAHKLVPAGRRTFRSVVPGVCMTLFLWLFGGFAFSWYLDYYPGAYASTYGGLATAMVALIFLYTLGAIFLFGGELNGTILAAKQRRLGTKPPPPGPNDVIALP</sequence>
<name>A0A7X3MQH0_9HYPH</name>
<dbReference type="AlphaFoldDB" id="A0A7X3MQH0"/>
<comment type="subcellular location">
    <subcellularLocation>
        <location evidence="1">Cell membrane</location>
        <topology evidence="1">Multi-pass membrane protein</topology>
    </subcellularLocation>
</comment>
<keyword evidence="3 6" id="KW-0812">Transmembrane</keyword>
<evidence type="ECO:0000313" key="7">
    <source>
        <dbReference type="EMBL" id="MXQ11324.1"/>
    </source>
</evidence>
<feature type="transmembrane region" description="Helical" evidence="6">
    <location>
        <begin position="173"/>
        <end position="196"/>
    </location>
</feature>
<evidence type="ECO:0000313" key="8">
    <source>
        <dbReference type="Proteomes" id="UP000436483"/>
    </source>
</evidence>
<reference evidence="7 8" key="1">
    <citation type="submission" date="2019-12" db="EMBL/GenBank/DDBJ databases">
        <authorList>
            <person name="Yuan C.-G."/>
        </authorList>
    </citation>
    <scope>NUCLEOTIDE SEQUENCE [LARGE SCALE GENOMIC DNA]</scope>
    <source>
        <strain evidence="7 8">KCTC 23863</strain>
    </source>
</reference>
<evidence type="ECO:0000256" key="6">
    <source>
        <dbReference type="SAM" id="Phobius"/>
    </source>
</evidence>
<dbReference type="GO" id="GO:0005886">
    <property type="term" value="C:plasma membrane"/>
    <property type="evidence" value="ECO:0007669"/>
    <property type="project" value="UniProtKB-SubCell"/>
</dbReference>
<dbReference type="EMBL" id="WURB01000004">
    <property type="protein sequence ID" value="MXQ11324.1"/>
    <property type="molecule type" value="Genomic_DNA"/>
</dbReference>
<keyword evidence="5 6" id="KW-0472">Membrane</keyword>
<proteinExistence type="predicted"/>
<evidence type="ECO:0000256" key="2">
    <source>
        <dbReference type="ARBA" id="ARBA00022475"/>
    </source>
</evidence>
<dbReference type="PIRSF" id="PIRSF035875">
    <property type="entry name" value="RNase_BN"/>
    <property type="match status" value="1"/>
</dbReference>
<protein>
    <submittedName>
        <fullName evidence="7">YihY family inner membrane protein</fullName>
    </submittedName>
</protein>
<gene>
    <name evidence="7" type="ORF">GR328_07625</name>
</gene>
<dbReference type="OrthoDB" id="7163777at2"/>